<organism evidence="2 3">
    <name type="scientific">Hydrogenophaga crassostreae</name>
    <dbReference type="NCBI Taxonomy" id="1763535"/>
    <lineage>
        <taxon>Bacteria</taxon>
        <taxon>Pseudomonadati</taxon>
        <taxon>Pseudomonadota</taxon>
        <taxon>Betaproteobacteria</taxon>
        <taxon>Burkholderiales</taxon>
        <taxon>Comamonadaceae</taxon>
        <taxon>Hydrogenophaga</taxon>
    </lineage>
</organism>
<evidence type="ECO:0000256" key="1">
    <source>
        <dbReference type="SAM" id="MobiDB-lite"/>
    </source>
</evidence>
<dbReference type="Proteomes" id="UP000185680">
    <property type="component" value="Chromosome"/>
</dbReference>
<dbReference type="STRING" id="1763535.LPB072_22125"/>
<evidence type="ECO:0000313" key="2">
    <source>
        <dbReference type="EMBL" id="AOW15101.1"/>
    </source>
</evidence>
<proteinExistence type="predicted"/>
<gene>
    <name evidence="2" type="ORF">LPB072_22125</name>
</gene>
<dbReference type="EMBL" id="CP017476">
    <property type="protein sequence ID" value="AOW15101.1"/>
    <property type="molecule type" value="Genomic_DNA"/>
</dbReference>
<feature type="compositionally biased region" description="Low complexity" evidence="1">
    <location>
        <begin position="9"/>
        <end position="20"/>
    </location>
</feature>
<accession>A0A1D8P169</accession>
<dbReference type="OrthoDB" id="8902873at2"/>
<dbReference type="RefSeq" id="WP_066096185.1">
    <property type="nucleotide sequence ID" value="NZ_CP017476.1"/>
</dbReference>
<dbReference type="AlphaFoldDB" id="A0A1D8P169"/>
<dbReference type="KEGG" id="hyl:LPB072_22125"/>
<evidence type="ECO:0000313" key="3">
    <source>
        <dbReference type="Proteomes" id="UP000185680"/>
    </source>
</evidence>
<reference evidence="2 3" key="1">
    <citation type="submission" date="2016-10" db="EMBL/GenBank/DDBJ databases">
        <title>Hydorgenophaga sp. LPB0072 isolated from gastropod.</title>
        <authorList>
            <person name="Kim E."/>
            <person name="Yi H."/>
        </authorList>
    </citation>
    <scope>NUCLEOTIDE SEQUENCE [LARGE SCALE GENOMIC DNA]</scope>
    <source>
        <strain evidence="2 3">LPB0072</strain>
    </source>
</reference>
<protein>
    <submittedName>
        <fullName evidence="2">Uncharacterized protein</fullName>
    </submittedName>
</protein>
<name>A0A1D8P169_9BURK</name>
<feature type="region of interest" description="Disordered" evidence="1">
    <location>
        <begin position="1"/>
        <end position="20"/>
    </location>
</feature>
<sequence>MQMTHHLSRSASAATPASARPPRWARQLGALTMILCSPMLAHALTPAERLQQIKARAAGPQGPCPFFDVAVVHKIFPSSSNESVFKRREKPYPSCTYIWTAKHMNAVKMAGMVAKVPSEGRLTLTKAPTRVEAKDWERVLMSYKNQPLIQVPELGQYAVWSAQRRQLSWIAKGHVFHVAVEDDDQPGAQQANAMAVAAELVRTH</sequence>